<keyword evidence="3 6" id="KW-0133">Cell shape</keyword>
<dbReference type="EMBL" id="BAABBX010000003">
    <property type="protein sequence ID" value="GAA4184070.1"/>
    <property type="molecule type" value="Genomic_DNA"/>
</dbReference>
<reference evidence="10" key="1">
    <citation type="journal article" date="2019" name="Int. J. Syst. Evol. Microbiol.">
        <title>The Global Catalogue of Microorganisms (GCM) 10K type strain sequencing project: providing services to taxonomists for standard genome sequencing and annotation.</title>
        <authorList>
            <consortium name="The Broad Institute Genomics Platform"/>
            <consortium name="The Broad Institute Genome Sequencing Center for Infectious Disease"/>
            <person name="Wu L."/>
            <person name="Ma J."/>
        </authorList>
    </citation>
    <scope>NUCLEOTIDE SEQUENCE [LARGE SCALE GENOMIC DNA]</scope>
    <source>
        <strain evidence="10">JCM 17593</strain>
    </source>
</reference>
<dbReference type="PANTHER" id="PTHR30582">
    <property type="entry name" value="L,D-TRANSPEPTIDASE"/>
    <property type="match status" value="1"/>
</dbReference>
<keyword evidence="7" id="KW-0812">Transmembrane</keyword>
<dbReference type="PANTHER" id="PTHR30582:SF2">
    <property type="entry name" value="L,D-TRANSPEPTIDASE YCIB-RELATED"/>
    <property type="match status" value="1"/>
</dbReference>
<evidence type="ECO:0000256" key="3">
    <source>
        <dbReference type="ARBA" id="ARBA00022960"/>
    </source>
</evidence>
<dbReference type="InterPro" id="IPR005490">
    <property type="entry name" value="LD_TPept_cat_dom"/>
</dbReference>
<proteinExistence type="predicted"/>
<evidence type="ECO:0000256" key="5">
    <source>
        <dbReference type="ARBA" id="ARBA00023316"/>
    </source>
</evidence>
<evidence type="ECO:0000256" key="7">
    <source>
        <dbReference type="SAM" id="Phobius"/>
    </source>
</evidence>
<evidence type="ECO:0000313" key="9">
    <source>
        <dbReference type="EMBL" id="GAA4184070.1"/>
    </source>
</evidence>
<dbReference type="Pfam" id="PF03734">
    <property type="entry name" value="YkuD"/>
    <property type="match status" value="1"/>
</dbReference>
<organism evidence="9 10">
    <name type="scientific">Gryllotalpicola kribbensis</name>
    <dbReference type="NCBI Taxonomy" id="993084"/>
    <lineage>
        <taxon>Bacteria</taxon>
        <taxon>Bacillati</taxon>
        <taxon>Actinomycetota</taxon>
        <taxon>Actinomycetes</taxon>
        <taxon>Micrococcales</taxon>
        <taxon>Microbacteriaceae</taxon>
        <taxon>Gryllotalpicola</taxon>
    </lineage>
</organism>
<keyword evidence="2" id="KW-0808">Transferase</keyword>
<name>A0ABP8AHL5_9MICO</name>
<dbReference type="PROSITE" id="PS52029">
    <property type="entry name" value="LD_TPASE"/>
    <property type="match status" value="1"/>
</dbReference>
<evidence type="ECO:0000313" key="10">
    <source>
        <dbReference type="Proteomes" id="UP001500213"/>
    </source>
</evidence>
<accession>A0ABP8AHL5</accession>
<feature type="active site" description="Proton donor/acceptor" evidence="6">
    <location>
        <position position="463"/>
    </location>
</feature>
<dbReference type="CDD" id="cd16913">
    <property type="entry name" value="YkuD_like"/>
    <property type="match status" value="1"/>
</dbReference>
<comment type="pathway">
    <text evidence="1 6">Cell wall biogenesis; peptidoglycan biosynthesis.</text>
</comment>
<keyword evidence="4 6" id="KW-0573">Peptidoglycan synthesis</keyword>
<evidence type="ECO:0000256" key="6">
    <source>
        <dbReference type="PROSITE-ProRule" id="PRU01373"/>
    </source>
</evidence>
<evidence type="ECO:0000256" key="4">
    <source>
        <dbReference type="ARBA" id="ARBA00022984"/>
    </source>
</evidence>
<feature type="transmembrane region" description="Helical" evidence="7">
    <location>
        <begin position="46"/>
        <end position="70"/>
    </location>
</feature>
<keyword evidence="5 6" id="KW-0961">Cell wall biogenesis/degradation</keyword>
<keyword evidence="7" id="KW-0472">Membrane</keyword>
<feature type="domain" description="L,D-TPase catalytic" evidence="8">
    <location>
        <begin position="378"/>
        <end position="505"/>
    </location>
</feature>
<comment type="caution">
    <text evidence="9">The sequence shown here is derived from an EMBL/GenBank/DDBJ whole genome shotgun (WGS) entry which is preliminary data.</text>
</comment>
<dbReference type="Proteomes" id="UP001500213">
    <property type="component" value="Unassembled WGS sequence"/>
</dbReference>
<dbReference type="Gene3D" id="2.40.440.10">
    <property type="entry name" value="L,D-transpeptidase catalytic domain-like"/>
    <property type="match status" value="1"/>
</dbReference>
<dbReference type="RefSeq" id="WP_344773323.1">
    <property type="nucleotide sequence ID" value="NZ_BAABBX010000003.1"/>
</dbReference>
<protein>
    <submittedName>
        <fullName evidence="9">L,D-transpeptidase family protein</fullName>
    </submittedName>
</protein>
<evidence type="ECO:0000256" key="2">
    <source>
        <dbReference type="ARBA" id="ARBA00022679"/>
    </source>
</evidence>
<keyword evidence="7" id="KW-1133">Transmembrane helix</keyword>
<feature type="active site" description="Nucleophile" evidence="6">
    <location>
        <position position="481"/>
    </location>
</feature>
<keyword evidence="10" id="KW-1185">Reference proteome</keyword>
<sequence>MTENVTGAENAAVGATARTATLDASATAGSQPTWISVEHPPRKKHLGLWFGIPGGFVAAAAVAASLLLIAPGVTVAGASVGLTTPGGARQAIEDRLADLTIHIGDATLTAAQLGATVDATSLAADAHSEHPLWNVTAWNPQPSAGKVTIDPAVALPALRQAAPQLFSDATDAGVVFDTKSGKFTATAAEPGRGVDVAALATSLTDALGSPTGTALGLGAAPATASSVTLHPKQTEVDAAATTAKAQAFADKLNAQADSAGFYLQGTRAAAVSLATVASWMEIKADPTTGEFSVTPKQAAINAAVADLPAKVNKSAQNATVVTNSAGKTLRVVQQGHDGFGISSTDGVAAQIATDLTNSNLKFSLQGEVQKYTTTTVFRRLEVDKSAGMTYLYEGPKAGQEKLIATYPIAIGKPGHDTRDGHYTVYTQLPTQDMGNCDGKHPQFDYCTKNVPWISYFDGDQGFHGTYWHNNFGPGARMSHGCVNMRIADALTVYKFAQVGTEVWVHE</sequence>
<dbReference type="InterPro" id="IPR038063">
    <property type="entry name" value="Transpep_catalytic_dom"/>
</dbReference>
<evidence type="ECO:0000256" key="1">
    <source>
        <dbReference type="ARBA" id="ARBA00004752"/>
    </source>
</evidence>
<gene>
    <name evidence="9" type="ORF">GCM10022288_04230</name>
</gene>
<dbReference type="InterPro" id="IPR050979">
    <property type="entry name" value="LD-transpeptidase"/>
</dbReference>
<evidence type="ECO:0000259" key="8">
    <source>
        <dbReference type="PROSITE" id="PS52029"/>
    </source>
</evidence>
<dbReference type="SUPFAM" id="SSF141523">
    <property type="entry name" value="L,D-transpeptidase catalytic domain-like"/>
    <property type="match status" value="1"/>
</dbReference>